<proteinExistence type="predicted"/>
<evidence type="ECO:0000313" key="1">
    <source>
        <dbReference type="EMBL" id="ECI4011473.1"/>
    </source>
</evidence>
<sequence length="90" mass="10221">MKIDLDLKAQSVDVSTSGYRNFVNAEVRGVELEDVLEDIKSDVLFSAIDLSDYIDWADNNSKLPEILDRLSPDEVISWLHENGHLEDNDD</sequence>
<protein>
    <submittedName>
        <fullName evidence="1">Uncharacterized protein</fullName>
    </submittedName>
</protein>
<organism evidence="1">
    <name type="scientific">Salmonella enterica subsp. salamae</name>
    <dbReference type="NCBI Taxonomy" id="59202"/>
    <lineage>
        <taxon>Bacteria</taxon>
        <taxon>Pseudomonadati</taxon>
        <taxon>Pseudomonadota</taxon>
        <taxon>Gammaproteobacteria</taxon>
        <taxon>Enterobacterales</taxon>
        <taxon>Enterobacteriaceae</taxon>
        <taxon>Salmonella</taxon>
    </lineage>
</organism>
<comment type="caution">
    <text evidence="1">The sequence shown here is derived from an EMBL/GenBank/DDBJ whole genome shotgun (WGS) entry which is preliminary data.</text>
</comment>
<dbReference type="EMBL" id="AAIVAV010000027">
    <property type="protein sequence ID" value="ECI4011473.1"/>
    <property type="molecule type" value="Genomic_DNA"/>
</dbReference>
<dbReference type="AlphaFoldDB" id="A0A5Y3MW04"/>
<dbReference type="Proteomes" id="UP000839598">
    <property type="component" value="Unassembled WGS sequence"/>
</dbReference>
<reference evidence="1" key="1">
    <citation type="submission" date="2018-06" db="EMBL/GenBank/DDBJ databases">
        <authorList>
            <person name="Ashton P.M."/>
            <person name="Dallman T."/>
            <person name="Nair S."/>
            <person name="De Pinna E."/>
            <person name="Peters T."/>
            <person name="Grant K."/>
        </authorList>
    </citation>
    <scope>NUCLEOTIDE SEQUENCE [LARGE SCALE GENOMIC DNA]</scope>
    <source>
        <strain evidence="1">275803</strain>
    </source>
</reference>
<name>A0A5Y3MW04_SALER</name>
<gene>
    <name evidence="1" type="ORF">DN310_19590</name>
</gene>
<accession>A0A5Y3MW04</accession>